<sequence>MKVKPQIVFLLAVVSLAGAYSRPRRQACVPPPQGPVPLPPGVPPPVCRGPCECSTANCPGGLVTGVCDCDCAVCAKQKGDCCGGWKDYEGKCDVGLFCRPPAPGPALPPGPPSPGGLPPSIPGGIPNPGMCVVRN</sequence>
<dbReference type="AlphaFoldDB" id="A0A7D9D8G4"/>
<reference evidence="3" key="1">
    <citation type="submission" date="2020-04" db="EMBL/GenBank/DDBJ databases">
        <authorList>
            <person name="Alioto T."/>
            <person name="Alioto T."/>
            <person name="Gomez Garrido J."/>
        </authorList>
    </citation>
    <scope>NUCLEOTIDE SEQUENCE</scope>
    <source>
        <strain evidence="3">A484AB</strain>
    </source>
</reference>
<accession>A0A7D9D8G4</accession>
<dbReference type="Gene3D" id="4.10.40.20">
    <property type="match status" value="1"/>
</dbReference>
<keyword evidence="2" id="KW-0732">Signal</keyword>
<dbReference type="Proteomes" id="UP001152795">
    <property type="component" value="Unassembled WGS sequence"/>
</dbReference>
<protein>
    <submittedName>
        <fullName evidence="3">Cysteine-rich motor neuron 1 -like</fullName>
    </submittedName>
</protein>
<dbReference type="EMBL" id="CACRXK020000147">
    <property type="protein sequence ID" value="CAB3978854.1"/>
    <property type="molecule type" value="Genomic_DNA"/>
</dbReference>
<evidence type="ECO:0000313" key="4">
    <source>
        <dbReference type="Proteomes" id="UP001152795"/>
    </source>
</evidence>
<evidence type="ECO:0000313" key="3">
    <source>
        <dbReference type="EMBL" id="CAB3978854.1"/>
    </source>
</evidence>
<evidence type="ECO:0000256" key="2">
    <source>
        <dbReference type="SAM" id="SignalP"/>
    </source>
</evidence>
<comment type="caution">
    <text evidence="3">The sequence shown here is derived from an EMBL/GenBank/DDBJ whole genome shotgun (WGS) entry which is preliminary data.</text>
</comment>
<feature type="region of interest" description="Disordered" evidence="1">
    <location>
        <begin position="107"/>
        <end position="128"/>
    </location>
</feature>
<name>A0A7D9D8G4_PARCT</name>
<feature type="chain" id="PRO_5043478854" evidence="2">
    <location>
        <begin position="20"/>
        <end position="135"/>
    </location>
</feature>
<organism evidence="3 4">
    <name type="scientific">Paramuricea clavata</name>
    <name type="common">Red gorgonian</name>
    <name type="synonym">Violescent sea-whip</name>
    <dbReference type="NCBI Taxonomy" id="317549"/>
    <lineage>
        <taxon>Eukaryota</taxon>
        <taxon>Metazoa</taxon>
        <taxon>Cnidaria</taxon>
        <taxon>Anthozoa</taxon>
        <taxon>Octocorallia</taxon>
        <taxon>Malacalcyonacea</taxon>
        <taxon>Plexauridae</taxon>
        <taxon>Paramuricea</taxon>
    </lineage>
</organism>
<feature type="signal peptide" evidence="2">
    <location>
        <begin position="1"/>
        <end position="19"/>
    </location>
</feature>
<gene>
    <name evidence="3" type="ORF">PACLA_8A018543</name>
</gene>
<feature type="compositionally biased region" description="Pro residues" evidence="1">
    <location>
        <begin position="107"/>
        <end position="121"/>
    </location>
</feature>
<evidence type="ECO:0000256" key="1">
    <source>
        <dbReference type="SAM" id="MobiDB-lite"/>
    </source>
</evidence>
<keyword evidence="4" id="KW-1185">Reference proteome</keyword>
<proteinExistence type="predicted"/>